<evidence type="ECO:0000256" key="2">
    <source>
        <dbReference type="PROSITE-ProRule" id="PRU00124"/>
    </source>
</evidence>
<dbReference type="InterPro" id="IPR036058">
    <property type="entry name" value="Kazal_dom_sf"/>
</dbReference>
<sequence>MLLPYILGLYSQAPRTLDRQYTSMLGPTAFLLVLAVGGRAGACGVFQFQCANANSACLDISSKCDGENNCGDGSDELPCKVPFTNLQIGDQVDVVIQHVKRNRGLRFLLCGGGECNMITVLGVDADATLSYYAYSGCKQWGLPCLKEEGENFPPTAQELPTREVTFRAALNATTLSLWPRGYPGRAVSVPSVGVSGRNLGQLRVRPLVWFSDPIVVFRKVSPSCDRYFCLAVFEPVCATFRGLLRTFGNDCELRRYICASGEGWVKVSDSHCPYGDPATPTDDQKN</sequence>
<dbReference type="InterPro" id="IPR002172">
    <property type="entry name" value="LDrepeatLR_classA_rpt"/>
</dbReference>
<dbReference type="OrthoDB" id="8056624at2759"/>
<dbReference type="SUPFAM" id="SSF57424">
    <property type="entry name" value="LDL receptor-like module"/>
    <property type="match status" value="1"/>
</dbReference>
<comment type="caution">
    <text evidence="2">Lacks conserved residue(s) required for the propagation of feature annotation.</text>
</comment>
<dbReference type="PROSITE" id="PS50068">
    <property type="entry name" value="LDLRA_2"/>
    <property type="match status" value="1"/>
</dbReference>
<dbReference type="CDD" id="cd00104">
    <property type="entry name" value="KAZAL_FS"/>
    <property type="match status" value="1"/>
</dbReference>
<proteinExistence type="predicted"/>
<dbReference type="KEGG" id="foc:113213210"/>
<dbReference type="Proteomes" id="UP000504606">
    <property type="component" value="Unplaced"/>
</dbReference>
<name>A0A9C6X6U5_FRAOC</name>
<dbReference type="Gene3D" id="4.10.400.10">
    <property type="entry name" value="Low-density Lipoprotein Receptor"/>
    <property type="match status" value="1"/>
</dbReference>
<accession>A0A9C6X6U5</accession>
<evidence type="ECO:0000313" key="3">
    <source>
        <dbReference type="Proteomes" id="UP000504606"/>
    </source>
</evidence>
<dbReference type="CDD" id="cd00112">
    <property type="entry name" value="LDLa"/>
    <property type="match status" value="1"/>
</dbReference>
<keyword evidence="3" id="KW-1185">Reference proteome</keyword>
<organism evidence="3 4">
    <name type="scientific">Frankliniella occidentalis</name>
    <name type="common">Western flower thrips</name>
    <name type="synonym">Euthrips occidentalis</name>
    <dbReference type="NCBI Taxonomy" id="133901"/>
    <lineage>
        <taxon>Eukaryota</taxon>
        <taxon>Metazoa</taxon>
        <taxon>Ecdysozoa</taxon>
        <taxon>Arthropoda</taxon>
        <taxon>Hexapoda</taxon>
        <taxon>Insecta</taxon>
        <taxon>Pterygota</taxon>
        <taxon>Neoptera</taxon>
        <taxon>Paraneoptera</taxon>
        <taxon>Thysanoptera</taxon>
        <taxon>Terebrantia</taxon>
        <taxon>Thripoidea</taxon>
        <taxon>Thripidae</taxon>
        <taxon>Frankliniella</taxon>
    </lineage>
</organism>
<reference evidence="4" key="1">
    <citation type="submission" date="2025-08" db="UniProtKB">
        <authorList>
            <consortium name="RefSeq"/>
        </authorList>
    </citation>
    <scope>IDENTIFICATION</scope>
    <source>
        <tissue evidence="4">Whole organism</tissue>
    </source>
</reference>
<gene>
    <name evidence="4" type="primary">LOC113213210</name>
</gene>
<dbReference type="Gene3D" id="3.30.60.30">
    <property type="match status" value="1"/>
</dbReference>
<dbReference type="RefSeq" id="XP_052130165.1">
    <property type="nucleotide sequence ID" value="XM_052274205.1"/>
</dbReference>
<dbReference type="AlphaFoldDB" id="A0A9C6X6U5"/>
<keyword evidence="1 2" id="KW-1015">Disulfide bond</keyword>
<protein>
    <submittedName>
        <fullName evidence="4">Uncharacterized protein LOC113213210</fullName>
    </submittedName>
</protein>
<evidence type="ECO:0000256" key="1">
    <source>
        <dbReference type="ARBA" id="ARBA00023157"/>
    </source>
</evidence>
<evidence type="ECO:0000313" key="4">
    <source>
        <dbReference type="RefSeq" id="XP_052130165.1"/>
    </source>
</evidence>
<dbReference type="PROSITE" id="PS01209">
    <property type="entry name" value="LDLRA_1"/>
    <property type="match status" value="1"/>
</dbReference>
<dbReference type="GeneID" id="113213210"/>
<dbReference type="InterPro" id="IPR023415">
    <property type="entry name" value="LDLR_class-A_CS"/>
</dbReference>
<feature type="disulfide bond" evidence="2">
    <location>
        <begin position="64"/>
        <end position="79"/>
    </location>
</feature>
<dbReference type="SMART" id="SM00192">
    <property type="entry name" value="LDLa"/>
    <property type="match status" value="1"/>
</dbReference>
<dbReference type="Pfam" id="PF00057">
    <property type="entry name" value="Ldl_recept_a"/>
    <property type="match status" value="1"/>
</dbReference>
<dbReference type="InterPro" id="IPR036055">
    <property type="entry name" value="LDL_receptor-like_sf"/>
</dbReference>
<dbReference type="SUPFAM" id="SSF100895">
    <property type="entry name" value="Kazal-type serine protease inhibitors"/>
    <property type="match status" value="1"/>
</dbReference>